<proteinExistence type="predicted"/>
<comment type="caution">
    <text evidence="2">The sequence shown here is derived from an EMBL/GenBank/DDBJ whole genome shotgun (WGS) entry which is preliminary data.</text>
</comment>
<sequence>MINENVLKELQFGCRSNGRGEAICQLELRKIIGTDKVPEPGLASAFSLTYIPRRKQLSIEIGKGGVANGLMGLGRAHDPSRLHRLTPLKGVAAGREPPASPRGSPNAPLERRDGEIIGAISYAPNSRSLNILISPPYSTALISPTKRRDDFPN</sequence>
<protein>
    <submittedName>
        <fullName evidence="2">Uncharacterized protein</fullName>
    </submittedName>
</protein>
<dbReference type="OrthoDB" id="10275761at2759"/>
<organism evidence="2 3">
    <name type="scientific">Trichonephila clavata</name>
    <name type="common">Joro spider</name>
    <name type="synonym">Nephila clavata</name>
    <dbReference type="NCBI Taxonomy" id="2740835"/>
    <lineage>
        <taxon>Eukaryota</taxon>
        <taxon>Metazoa</taxon>
        <taxon>Ecdysozoa</taxon>
        <taxon>Arthropoda</taxon>
        <taxon>Chelicerata</taxon>
        <taxon>Arachnida</taxon>
        <taxon>Araneae</taxon>
        <taxon>Araneomorphae</taxon>
        <taxon>Entelegynae</taxon>
        <taxon>Araneoidea</taxon>
        <taxon>Nephilidae</taxon>
        <taxon>Trichonephila</taxon>
    </lineage>
</organism>
<keyword evidence="3" id="KW-1185">Reference proteome</keyword>
<name>A0A8X6FGA9_TRICU</name>
<accession>A0A8X6FGA9</accession>
<feature type="region of interest" description="Disordered" evidence="1">
    <location>
        <begin position="89"/>
        <end position="111"/>
    </location>
</feature>
<dbReference type="Proteomes" id="UP000887116">
    <property type="component" value="Unassembled WGS sequence"/>
</dbReference>
<dbReference type="EMBL" id="BMAO01012160">
    <property type="protein sequence ID" value="GFQ79388.1"/>
    <property type="molecule type" value="Genomic_DNA"/>
</dbReference>
<reference evidence="2" key="1">
    <citation type="submission" date="2020-07" db="EMBL/GenBank/DDBJ databases">
        <title>Multicomponent nature underlies the extraordinary mechanical properties of spider dragline silk.</title>
        <authorList>
            <person name="Kono N."/>
            <person name="Nakamura H."/>
            <person name="Mori M."/>
            <person name="Yoshida Y."/>
            <person name="Ohtoshi R."/>
            <person name="Malay A.D."/>
            <person name="Moran D.A.P."/>
            <person name="Tomita M."/>
            <person name="Numata K."/>
            <person name="Arakawa K."/>
        </authorList>
    </citation>
    <scope>NUCLEOTIDE SEQUENCE</scope>
</reference>
<evidence type="ECO:0000256" key="1">
    <source>
        <dbReference type="SAM" id="MobiDB-lite"/>
    </source>
</evidence>
<evidence type="ECO:0000313" key="2">
    <source>
        <dbReference type="EMBL" id="GFQ79388.1"/>
    </source>
</evidence>
<gene>
    <name evidence="2" type="ORF">TNCT_457781</name>
</gene>
<dbReference type="AlphaFoldDB" id="A0A8X6FGA9"/>
<evidence type="ECO:0000313" key="3">
    <source>
        <dbReference type="Proteomes" id="UP000887116"/>
    </source>
</evidence>